<feature type="coiled-coil region" evidence="1">
    <location>
        <begin position="390"/>
        <end position="471"/>
    </location>
</feature>
<proteinExistence type="predicted"/>
<feature type="region of interest" description="Disordered" evidence="2">
    <location>
        <begin position="670"/>
        <end position="700"/>
    </location>
</feature>
<feature type="coiled-coil region" evidence="1">
    <location>
        <begin position="227"/>
        <end position="359"/>
    </location>
</feature>
<feature type="region of interest" description="Disordered" evidence="2">
    <location>
        <begin position="628"/>
        <end position="653"/>
    </location>
</feature>
<feature type="region of interest" description="Disordered" evidence="2">
    <location>
        <begin position="38"/>
        <end position="65"/>
    </location>
</feature>
<dbReference type="Proteomes" id="UP001642484">
    <property type="component" value="Unassembled WGS sequence"/>
</dbReference>
<gene>
    <name evidence="3" type="ORF">CCMP2556_LOCUS46795</name>
</gene>
<name>A0ABP0RI41_9DINO</name>
<accession>A0ABP0RI41</accession>
<sequence>MLELCGGTWCSNGFTNCLLSALSSWSWCFNASVRTTRTTSTDNSTSTTSATVPTTSTDNTSTADRRCNRPPFIDRLVGELKQTIIRIYPAETPSNPLQADFMVRAEADGRGMHTSNRKFEEGAFELHLAEMETRLRAAVTELVEPTVQKITVLNSEVEHLTTSVARHMKELDSIHLGQLRFQEQVGAVATMKDEMAKWDSQRKIYEAAVDESLEAMRHKLDSQRFALEQKESTLHHLNRNLDRVASEVNRLLEDQDAVREVCESRVDEQSKRLTLFKAESEVRFARMERQHNALSDELWGDELGLAKVAGELKKTNATFGKLEDAVAALQEEKAEAVQLEKLRADVAKMVHEANTATSQMRQTVGEVVNDVREHFRTASQTIASHNASFVKQVREEYQAELKSSAQLREEVKNFMNRASQSVESLELRVDEVASKANALAAEAREELEELNRRRKRDKTSADNELKALKKRLGGVFDNSDAVLRGIEHIYSVLDPVLESELMQCALEKQDAIDRDRISLMGVKDDELTLARSTHTEPQRPRPECRLQSAPGGLKPNKTSKQKPVVRVDNRCVSCSGQAPLVLAAFKMACLHYAPSPIDHRGHVVERHELLERREQLLLTASRSLLRGPGALTEDGGDELGMTGRAGAPSDTSEEKVDAFADYAVVEVQCSGRSKPSRSQDAMRLPNMPQSGPPRTPRIVA</sequence>
<keyword evidence="1" id="KW-0175">Coiled coil</keyword>
<feature type="region of interest" description="Disordered" evidence="2">
    <location>
        <begin position="531"/>
        <end position="562"/>
    </location>
</feature>
<protein>
    <submittedName>
        <fullName evidence="3">Uncharacterized protein</fullName>
    </submittedName>
</protein>
<reference evidence="3 4" key="1">
    <citation type="submission" date="2024-02" db="EMBL/GenBank/DDBJ databases">
        <authorList>
            <person name="Chen Y."/>
            <person name="Shah S."/>
            <person name="Dougan E. K."/>
            <person name="Thang M."/>
            <person name="Chan C."/>
        </authorList>
    </citation>
    <scope>NUCLEOTIDE SEQUENCE [LARGE SCALE GENOMIC DNA]</scope>
</reference>
<organism evidence="3 4">
    <name type="scientific">Durusdinium trenchii</name>
    <dbReference type="NCBI Taxonomy" id="1381693"/>
    <lineage>
        <taxon>Eukaryota</taxon>
        <taxon>Sar</taxon>
        <taxon>Alveolata</taxon>
        <taxon>Dinophyceae</taxon>
        <taxon>Suessiales</taxon>
        <taxon>Symbiodiniaceae</taxon>
        <taxon>Durusdinium</taxon>
    </lineage>
</organism>
<keyword evidence="4" id="KW-1185">Reference proteome</keyword>
<evidence type="ECO:0000256" key="2">
    <source>
        <dbReference type="SAM" id="MobiDB-lite"/>
    </source>
</evidence>
<comment type="caution">
    <text evidence="3">The sequence shown here is derived from an EMBL/GenBank/DDBJ whole genome shotgun (WGS) entry which is preliminary data.</text>
</comment>
<dbReference type="EMBL" id="CAXAMN010025873">
    <property type="protein sequence ID" value="CAK9098831.1"/>
    <property type="molecule type" value="Genomic_DNA"/>
</dbReference>
<evidence type="ECO:0000256" key="1">
    <source>
        <dbReference type="SAM" id="Coils"/>
    </source>
</evidence>
<feature type="compositionally biased region" description="Polar residues" evidence="2">
    <location>
        <begin position="670"/>
        <end position="679"/>
    </location>
</feature>
<feature type="compositionally biased region" description="Basic and acidic residues" evidence="2">
    <location>
        <begin position="531"/>
        <end position="544"/>
    </location>
</feature>
<evidence type="ECO:0000313" key="4">
    <source>
        <dbReference type="Proteomes" id="UP001642484"/>
    </source>
</evidence>
<evidence type="ECO:0000313" key="3">
    <source>
        <dbReference type="EMBL" id="CAK9098831.1"/>
    </source>
</evidence>
<feature type="compositionally biased region" description="Low complexity" evidence="2">
    <location>
        <begin position="38"/>
        <end position="62"/>
    </location>
</feature>
<feature type="compositionally biased region" description="Pro residues" evidence="2">
    <location>
        <begin position="690"/>
        <end position="700"/>
    </location>
</feature>